<organism evidence="4 5">
    <name type="scientific">Pelagimonas phthalicica</name>
    <dbReference type="NCBI Taxonomy" id="1037362"/>
    <lineage>
        <taxon>Bacteria</taxon>
        <taxon>Pseudomonadati</taxon>
        <taxon>Pseudomonadota</taxon>
        <taxon>Alphaproteobacteria</taxon>
        <taxon>Rhodobacterales</taxon>
        <taxon>Roseobacteraceae</taxon>
        <taxon>Pelagimonas</taxon>
    </lineage>
</organism>
<dbReference type="CDD" id="cd04301">
    <property type="entry name" value="NAT_SF"/>
    <property type="match status" value="1"/>
</dbReference>
<gene>
    <name evidence="4" type="ORF">TRP8649_02265</name>
</gene>
<dbReference type="OrthoDB" id="2436196at2"/>
<dbReference type="PANTHER" id="PTHR43877">
    <property type="entry name" value="AMINOALKYLPHOSPHONATE N-ACETYLTRANSFERASE-RELATED-RELATED"/>
    <property type="match status" value="1"/>
</dbReference>
<keyword evidence="1 4" id="KW-0808">Transferase</keyword>
<dbReference type="InterPro" id="IPR000835">
    <property type="entry name" value="HTH_MarR-typ"/>
</dbReference>
<dbReference type="InterPro" id="IPR050832">
    <property type="entry name" value="Bact_Acetyltransf"/>
</dbReference>
<dbReference type="InterPro" id="IPR036390">
    <property type="entry name" value="WH_DNA-bd_sf"/>
</dbReference>
<dbReference type="SUPFAM" id="SSF46785">
    <property type="entry name" value="Winged helix' DNA-binding domain"/>
    <property type="match status" value="1"/>
</dbReference>
<name>A0A238JBT5_9RHOB</name>
<dbReference type="InterPro" id="IPR036388">
    <property type="entry name" value="WH-like_DNA-bd_sf"/>
</dbReference>
<dbReference type="EMBL" id="FXXP01000002">
    <property type="protein sequence ID" value="SMX28150.1"/>
    <property type="molecule type" value="Genomic_DNA"/>
</dbReference>
<reference evidence="5" key="1">
    <citation type="submission" date="2017-05" db="EMBL/GenBank/DDBJ databases">
        <authorList>
            <person name="Rodrigo-Torres L."/>
            <person name="Arahal R. D."/>
            <person name="Lucena T."/>
        </authorList>
    </citation>
    <scope>NUCLEOTIDE SEQUENCE [LARGE SCALE GENOMIC DNA]</scope>
    <source>
        <strain evidence="5">CECT 8649</strain>
    </source>
</reference>
<proteinExistence type="predicted"/>
<evidence type="ECO:0000256" key="2">
    <source>
        <dbReference type="ARBA" id="ARBA00023315"/>
    </source>
</evidence>
<dbReference type="Gene3D" id="1.10.10.10">
    <property type="entry name" value="Winged helix-like DNA-binding domain superfamily/Winged helix DNA-binding domain"/>
    <property type="match status" value="1"/>
</dbReference>
<evidence type="ECO:0000259" key="3">
    <source>
        <dbReference type="PROSITE" id="PS51186"/>
    </source>
</evidence>
<dbReference type="Proteomes" id="UP000225972">
    <property type="component" value="Unassembled WGS sequence"/>
</dbReference>
<dbReference type="Pfam" id="PF00583">
    <property type="entry name" value="Acetyltransf_1"/>
    <property type="match status" value="1"/>
</dbReference>
<dbReference type="SMART" id="SM00347">
    <property type="entry name" value="HTH_MARR"/>
    <property type="match status" value="1"/>
</dbReference>
<dbReference type="InterPro" id="IPR000182">
    <property type="entry name" value="GNAT_dom"/>
</dbReference>
<dbReference type="SUPFAM" id="SSF55729">
    <property type="entry name" value="Acyl-CoA N-acyltransferases (Nat)"/>
    <property type="match status" value="1"/>
</dbReference>
<evidence type="ECO:0000313" key="4">
    <source>
        <dbReference type="EMBL" id="SMX28150.1"/>
    </source>
</evidence>
<dbReference type="InterPro" id="IPR016181">
    <property type="entry name" value="Acyl_CoA_acyltransferase"/>
</dbReference>
<dbReference type="Pfam" id="PF12802">
    <property type="entry name" value="MarR_2"/>
    <property type="match status" value="1"/>
</dbReference>
<dbReference type="PANTHER" id="PTHR43877:SF2">
    <property type="entry name" value="AMINOALKYLPHOSPHONATE N-ACETYLTRANSFERASE-RELATED"/>
    <property type="match status" value="1"/>
</dbReference>
<accession>A0A238JBT5</accession>
<sequence>MIDDISRFRRLARAVTTQTGALDTSFLGLGRPLGSARVLNAIGHGKEDVGELRVYLGLDSGLMSRLLRGLEAEGMVETAPAPKDARRRIAKLTEAGQAAFAQYEALSDQSAEAVLGRYKQSEALLAAADLIATVLGRDRIEIIEADPEDPRVEHCVQAYYDEISEIFGVFFDPQVSGDPEAGSLRAPNGTFLLALSDGLPIGCVAVKRQAEGLGEVKRMWVAPAARGLGLAKQLMNAIETHAQRLGLTTLQLDTNGKLTAALHLYRTDGWVEIERYNDNPYAEHFFEKQLG</sequence>
<keyword evidence="5" id="KW-1185">Reference proteome</keyword>
<feature type="domain" description="N-acetyltransferase" evidence="3">
    <location>
        <begin position="150"/>
        <end position="287"/>
    </location>
</feature>
<protein>
    <submittedName>
        <fullName evidence="4">Aminoalkylphosphonic acid N-acetyltransferase</fullName>
    </submittedName>
</protein>
<keyword evidence="2" id="KW-0012">Acyltransferase</keyword>
<dbReference type="GO" id="GO:0016747">
    <property type="term" value="F:acyltransferase activity, transferring groups other than amino-acyl groups"/>
    <property type="evidence" value="ECO:0007669"/>
    <property type="project" value="InterPro"/>
</dbReference>
<dbReference type="AlphaFoldDB" id="A0A238JBT5"/>
<evidence type="ECO:0000313" key="5">
    <source>
        <dbReference type="Proteomes" id="UP000225972"/>
    </source>
</evidence>
<dbReference type="Gene3D" id="3.40.630.30">
    <property type="match status" value="1"/>
</dbReference>
<dbReference type="PROSITE" id="PS51186">
    <property type="entry name" value="GNAT"/>
    <property type="match status" value="1"/>
</dbReference>
<dbReference type="RefSeq" id="WP_099245280.1">
    <property type="nucleotide sequence ID" value="NZ_FXXP01000002.1"/>
</dbReference>
<evidence type="ECO:0000256" key="1">
    <source>
        <dbReference type="ARBA" id="ARBA00022679"/>
    </source>
</evidence>
<dbReference type="GO" id="GO:0003700">
    <property type="term" value="F:DNA-binding transcription factor activity"/>
    <property type="evidence" value="ECO:0007669"/>
    <property type="project" value="InterPro"/>
</dbReference>